<dbReference type="InterPro" id="IPR036397">
    <property type="entry name" value="RNaseH_sf"/>
</dbReference>
<dbReference type="GO" id="GO:0045004">
    <property type="term" value="P:DNA replication proofreading"/>
    <property type="evidence" value="ECO:0007669"/>
    <property type="project" value="TreeGrafter"/>
</dbReference>
<dbReference type="SUPFAM" id="SSF53098">
    <property type="entry name" value="Ribonuclease H-like"/>
    <property type="match status" value="1"/>
</dbReference>
<dbReference type="Proteomes" id="UP000033949">
    <property type="component" value="Unassembled WGS sequence"/>
</dbReference>
<keyword evidence="2" id="KW-0269">Exonuclease</keyword>
<dbReference type="NCBIfam" id="TIGR00573">
    <property type="entry name" value="dnaq"/>
    <property type="match status" value="1"/>
</dbReference>
<reference evidence="2 3" key="1">
    <citation type="journal article" date="2015" name="Nature">
        <title>rRNA introns, odd ribosomes, and small enigmatic genomes across a large radiation of phyla.</title>
        <authorList>
            <person name="Brown C.T."/>
            <person name="Hug L.A."/>
            <person name="Thomas B.C."/>
            <person name="Sharon I."/>
            <person name="Castelle C.J."/>
            <person name="Singh A."/>
            <person name="Wilkins M.J."/>
            <person name="Williams K.H."/>
            <person name="Banfield J.F."/>
        </authorList>
    </citation>
    <scope>NUCLEOTIDE SEQUENCE [LARGE SCALE GENOMIC DNA]</scope>
</reference>
<dbReference type="InterPro" id="IPR013520">
    <property type="entry name" value="Ribonucl_H"/>
</dbReference>
<dbReference type="PANTHER" id="PTHR30231">
    <property type="entry name" value="DNA POLYMERASE III SUBUNIT EPSILON"/>
    <property type="match status" value="1"/>
</dbReference>
<evidence type="ECO:0000259" key="1">
    <source>
        <dbReference type="SMART" id="SM00479"/>
    </source>
</evidence>
<dbReference type="GO" id="GO:0008408">
    <property type="term" value="F:3'-5' exonuclease activity"/>
    <property type="evidence" value="ECO:0007669"/>
    <property type="project" value="TreeGrafter"/>
</dbReference>
<dbReference type="SMART" id="SM00479">
    <property type="entry name" value="EXOIII"/>
    <property type="match status" value="1"/>
</dbReference>
<dbReference type="InterPro" id="IPR006054">
    <property type="entry name" value="DnaQ"/>
</dbReference>
<dbReference type="GO" id="GO:0005829">
    <property type="term" value="C:cytosol"/>
    <property type="evidence" value="ECO:0007669"/>
    <property type="project" value="TreeGrafter"/>
</dbReference>
<evidence type="ECO:0000313" key="2">
    <source>
        <dbReference type="EMBL" id="KKS24419.1"/>
    </source>
</evidence>
<dbReference type="CDD" id="cd06127">
    <property type="entry name" value="DEDDh"/>
    <property type="match status" value="1"/>
</dbReference>
<keyword evidence="2" id="KW-0540">Nuclease</keyword>
<dbReference type="FunFam" id="3.30.420.10:FF:000045">
    <property type="entry name" value="3'-5' exonuclease DinG"/>
    <property type="match status" value="1"/>
</dbReference>
<dbReference type="GO" id="GO:0003677">
    <property type="term" value="F:DNA binding"/>
    <property type="evidence" value="ECO:0007669"/>
    <property type="project" value="InterPro"/>
</dbReference>
<gene>
    <name evidence="2" type="ORF">UU82_C0006G0017</name>
</gene>
<comment type="caution">
    <text evidence="2">The sequence shown here is derived from an EMBL/GenBank/DDBJ whole genome shotgun (WGS) entry which is preliminary data.</text>
</comment>
<dbReference type="EMBL" id="LCCC01000006">
    <property type="protein sequence ID" value="KKS24419.1"/>
    <property type="molecule type" value="Genomic_DNA"/>
</dbReference>
<protein>
    <submittedName>
        <fullName evidence="2">Exonuclease RNase T and DNA polymerase III</fullName>
    </submittedName>
</protein>
<dbReference type="PANTHER" id="PTHR30231:SF41">
    <property type="entry name" value="DNA POLYMERASE III SUBUNIT EPSILON"/>
    <property type="match status" value="1"/>
</dbReference>
<accession>A0A0G0XHR9</accession>
<keyword evidence="2" id="KW-0378">Hydrolase</keyword>
<proteinExistence type="predicted"/>
<feature type="domain" description="Exonuclease" evidence="1">
    <location>
        <begin position="5"/>
        <end position="175"/>
    </location>
</feature>
<dbReference type="Gene3D" id="3.30.420.10">
    <property type="entry name" value="Ribonuclease H-like superfamily/Ribonuclease H"/>
    <property type="match status" value="1"/>
</dbReference>
<name>A0A0G0XHR9_9BACT</name>
<dbReference type="GO" id="GO:0003887">
    <property type="term" value="F:DNA-directed DNA polymerase activity"/>
    <property type="evidence" value="ECO:0007669"/>
    <property type="project" value="InterPro"/>
</dbReference>
<sequence length="175" mass="20144">MRKHNFAFIDIETTGLDVINHEIIEIGCVLTTPELQVIEEFEMKIKPEHLENADQVSLKISHYDENLWTNASTLKKAIKTLSKKVQDAIMVGQNVAFDSGFLEHAFSKTGVKNSMHYHKLDTLAIAWAKFHQDTSFEHFSLREMCERFGIKNERSHTALSDARATFELYKKLMSI</sequence>
<evidence type="ECO:0000313" key="3">
    <source>
        <dbReference type="Proteomes" id="UP000033949"/>
    </source>
</evidence>
<organism evidence="2 3">
    <name type="scientific">Candidatus Nomurabacteria bacterium GW2011_GWC2_41_8</name>
    <dbReference type="NCBI Taxonomy" id="1618755"/>
    <lineage>
        <taxon>Bacteria</taxon>
        <taxon>Candidatus Nomuraibacteriota</taxon>
    </lineage>
</organism>
<dbReference type="InterPro" id="IPR012337">
    <property type="entry name" value="RNaseH-like_sf"/>
</dbReference>
<dbReference type="AlphaFoldDB" id="A0A0G0XHR9"/>
<dbReference type="Pfam" id="PF00929">
    <property type="entry name" value="RNase_T"/>
    <property type="match status" value="1"/>
</dbReference>